<protein>
    <submittedName>
        <fullName evidence="1">Uncharacterized protein</fullName>
    </submittedName>
</protein>
<dbReference type="Proteomes" id="UP000241085">
    <property type="component" value="Unassembled WGS sequence"/>
</dbReference>
<comment type="caution">
    <text evidence="1">The sequence shown here is derived from an EMBL/GenBank/DDBJ whole genome shotgun (WGS) entry which is preliminary data.</text>
</comment>
<keyword evidence="2" id="KW-1185">Reference proteome</keyword>
<accession>A0A2T4UUM3</accession>
<evidence type="ECO:0000313" key="2">
    <source>
        <dbReference type="Proteomes" id="UP000241085"/>
    </source>
</evidence>
<proteinExistence type="predicted"/>
<dbReference type="EMBL" id="PZPL01000001">
    <property type="protein sequence ID" value="PTL73193.1"/>
    <property type="molecule type" value="Genomic_DNA"/>
</dbReference>
<reference evidence="1 2" key="1">
    <citation type="submission" date="2018-03" db="EMBL/GenBank/DDBJ databases">
        <title>Bacteriophage NCPPB3778 and a type I-E CRISPR drive the evolution of the US Biological Select Agent, Rathayibacter toxicus.</title>
        <authorList>
            <person name="Davis E.W.II."/>
            <person name="Tabima J.F."/>
            <person name="Weisberg A.J."/>
            <person name="Dantas Lopes L."/>
            <person name="Wiseman M.S."/>
            <person name="Wiseman M.S."/>
            <person name="Pupko T."/>
            <person name="Belcher M.S."/>
            <person name="Sechler A.J."/>
            <person name="Tancos M.A."/>
            <person name="Schroeder B.K."/>
            <person name="Murray T.D."/>
            <person name="Luster D.G."/>
            <person name="Schneider W.L."/>
            <person name="Rogers E."/>
            <person name="Andreote F.D."/>
            <person name="Grunwald N.J."/>
            <person name="Putnam M.L."/>
            <person name="Chang J.H."/>
        </authorList>
    </citation>
    <scope>NUCLEOTIDE SEQUENCE [LARGE SCALE GENOMIC DNA]</scope>
    <source>
        <strain evidence="1 2">DSM 15933</strain>
    </source>
</reference>
<dbReference type="AlphaFoldDB" id="A0A2T4UUM3"/>
<sequence length="79" mass="8562">MAERNGHHCVGLRSRVRRTDSIRAGILSASVHSSDTRIRHHDSTRCSAAAQKGAVHATAPFFASGVLPWCDGRRLFGGH</sequence>
<evidence type="ECO:0000313" key="1">
    <source>
        <dbReference type="EMBL" id="PTL73193.1"/>
    </source>
</evidence>
<gene>
    <name evidence="1" type="ORF">C1I63_10260</name>
</gene>
<organism evidence="1 2">
    <name type="scientific">Rathayibacter caricis DSM 15933</name>
    <dbReference type="NCBI Taxonomy" id="1328867"/>
    <lineage>
        <taxon>Bacteria</taxon>
        <taxon>Bacillati</taxon>
        <taxon>Actinomycetota</taxon>
        <taxon>Actinomycetes</taxon>
        <taxon>Micrococcales</taxon>
        <taxon>Microbacteriaceae</taxon>
        <taxon>Rathayibacter</taxon>
    </lineage>
</organism>
<name>A0A2T4UUM3_9MICO</name>